<reference evidence="2 3" key="1">
    <citation type="submission" date="2017-04" db="EMBL/GenBank/DDBJ databases">
        <authorList>
            <person name="Afonso C.L."/>
            <person name="Miller P.J."/>
            <person name="Scott M.A."/>
            <person name="Spackman E."/>
            <person name="Goraichik I."/>
            <person name="Dimitrov K.M."/>
            <person name="Suarez D.L."/>
            <person name="Swayne D.E."/>
        </authorList>
    </citation>
    <scope>NUCLEOTIDE SEQUENCE [LARGE SCALE GENOMIC DNA]</scope>
    <source>
        <strain evidence="2 3">DSM 43828</strain>
    </source>
</reference>
<dbReference type="PANTHER" id="PTHR35525">
    <property type="entry name" value="BLL6575 PROTEIN"/>
    <property type="match status" value="1"/>
</dbReference>
<dbReference type="SUPFAM" id="SSF160904">
    <property type="entry name" value="Jann2411-like"/>
    <property type="match status" value="1"/>
</dbReference>
<dbReference type="RefSeq" id="WP_084425068.1">
    <property type="nucleotide sequence ID" value="NZ_FWXV01000001.1"/>
</dbReference>
<evidence type="ECO:0000313" key="2">
    <source>
        <dbReference type="EMBL" id="SMC66689.1"/>
    </source>
</evidence>
<dbReference type="Pfam" id="PF07336">
    <property type="entry name" value="ABATE"/>
    <property type="match status" value="1"/>
</dbReference>
<accession>A0A1W2B178</accession>
<dbReference type="PANTHER" id="PTHR35525:SF3">
    <property type="entry name" value="BLL6575 PROTEIN"/>
    <property type="match status" value="1"/>
</dbReference>
<dbReference type="InterPro" id="IPR010852">
    <property type="entry name" value="ABATE"/>
</dbReference>
<sequence>MHDPANQAPDTLELVRKFVNTDDIYNGRDELGNEGSATAWLAKSGVLNGDRPITDDDLTALHDLRDTLRALAAANATGEQAPREVVDAFNRLSAPHAASVCLDVAHGSLVGFLRADDDGAGGAIAALAAAVHQAVLTGTWTRLKSCANSECRWLFYDESRSRTARWCSMRACGSVTKARRYRARQRQQGAL</sequence>
<dbReference type="InterPro" id="IPR023286">
    <property type="entry name" value="ABATE_dom_sf"/>
</dbReference>
<dbReference type="Proteomes" id="UP000192674">
    <property type="component" value="Unassembled WGS sequence"/>
</dbReference>
<evidence type="ECO:0000313" key="3">
    <source>
        <dbReference type="Proteomes" id="UP000192674"/>
    </source>
</evidence>
<dbReference type="Pfam" id="PF11706">
    <property type="entry name" value="zf-CGNR"/>
    <property type="match status" value="1"/>
</dbReference>
<proteinExistence type="predicted"/>
<dbReference type="AlphaFoldDB" id="A0A1W2B178"/>
<evidence type="ECO:0000259" key="1">
    <source>
        <dbReference type="Pfam" id="PF11706"/>
    </source>
</evidence>
<dbReference type="EMBL" id="FWXV01000001">
    <property type="protein sequence ID" value="SMC66689.1"/>
    <property type="molecule type" value="Genomic_DNA"/>
</dbReference>
<organism evidence="2 3">
    <name type="scientific">Kibdelosporangium aridum</name>
    <dbReference type="NCBI Taxonomy" id="2030"/>
    <lineage>
        <taxon>Bacteria</taxon>
        <taxon>Bacillati</taxon>
        <taxon>Actinomycetota</taxon>
        <taxon>Actinomycetes</taxon>
        <taxon>Pseudonocardiales</taxon>
        <taxon>Pseudonocardiaceae</taxon>
        <taxon>Kibdelosporangium</taxon>
    </lineage>
</organism>
<feature type="domain" description="Zinc finger CGNR" evidence="1">
    <location>
        <begin position="142"/>
        <end position="185"/>
    </location>
</feature>
<dbReference type="OrthoDB" id="3211108at2"/>
<protein>
    <submittedName>
        <fullName evidence="2">Putative stress-induced transcription regulator</fullName>
    </submittedName>
</protein>
<name>A0A1W2B178_KIBAR</name>
<dbReference type="InterPro" id="IPR021005">
    <property type="entry name" value="Znf_CGNR"/>
</dbReference>
<dbReference type="Gene3D" id="1.10.3300.10">
    <property type="entry name" value="Jann2411-like domain"/>
    <property type="match status" value="1"/>
</dbReference>
<keyword evidence="3" id="KW-1185">Reference proteome</keyword>
<gene>
    <name evidence="2" type="ORF">SAMN05661093_01319</name>
</gene>